<evidence type="ECO:0000256" key="1">
    <source>
        <dbReference type="SAM" id="Phobius"/>
    </source>
</evidence>
<feature type="transmembrane region" description="Helical" evidence="1">
    <location>
        <begin position="21"/>
        <end position="40"/>
    </location>
</feature>
<keyword evidence="1" id="KW-1133">Transmembrane helix</keyword>
<keyword evidence="3" id="KW-1185">Reference proteome</keyword>
<protein>
    <recommendedName>
        <fullName evidence="4">Phage abortive infection protein</fullName>
    </recommendedName>
</protein>
<reference evidence="2 3" key="1">
    <citation type="submission" date="2018-05" db="EMBL/GenBank/DDBJ databases">
        <title>Complete genome sequence of Pseudomonas kribbensis 46-2(T).</title>
        <authorList>
            <person name="Jeong H."/>
            <person name="Lee S.-G."/>
            <person name="Rha E."/>
            <person name="Kim H."/>
        </authorList>
    </citation>
    <scope>NUCLEOTIDE SEQUENCE [LARGE SCALE GENOMIC DNA]</scope>
    <source>
        <strain evidence="2 3">46-2</strain>
    </source>
</reference>
<dbReference type="KEGG" id="pke:DLD99_07420"/>
<dbReference type="EMBL" id="CP029608">
    <property type="protein sequence ID" value="AXI60304.1"/>
    <property type="molecule type" value="Genomic_DNA"/>
</dbReference>
<sequence length="296" mass="34458">MHYEKKGFNTVSLKAVIQNSVIGILSLIAFVLLLYVHAPLEFWWPIKFIDLINAIAQIATASAFFLAVHQYRKNKESERQKVLIEESRALINRIKSDADAFSKNHDTTAKNSISFMDRVCGHAGNFNAIFKELNEDIHKAIVRMHWQDMYFGELNRAIEHFNNTINLNDFNVLPTTQLRAYQKIHHKKSTGTDPLPIFEKYLTYQLLVDLPEVSFELRVDNDTHIAMHVFEKTFFDNEALKDHLYGCFNIIDVRVRSPLMAVLNERFLIQEIKRNPLSYKTFWYFPDSKDSGVITV</sequence>
<dbReference type="RefSeq" id="WP_114881776.1">
    <property type="nucleotide sequence ID" value="NZ_CP029608.1"/>
</dbReference>
<organism evidence="2 3">
    <name type="scientific">Pseudomonas kribbensis</name>
    <dbReference type="NCBI Taxonomy" id="1628086"/>
    <lineage>
        <taxon>Bacteria</taxon>
        <taxon>Pseudomonadati</taxon>
        <taxon>Pseudomonadota</taxon>
        <taxon>Gammaproteobacteria</taxon>
        <taxon>Pseudomonadales</taxon>
        <taxon>Pseudomonadaceae</taxon>
        <taxon>Pseudomonas</taxon>
    </lineage>
</organism>
<evidence type="ECO:0000313" key="3">
    <source>
        <dbReference type="Proteomes" id="UP000253720"/>
    </source>
</evidence>
<proteinExistence type="predicted"/>
<keyword evidence="1" id="KW-0812">Transmembrane</keyword>
<dbReference type="Proteomes" id="UP000253720">
    <property type="component" value="Chromosome"/>
</dbReference>
<accession>A0A345RLY8</accession>
<evidence type="ECO:0008006" key="4">
    <source>
        <dbReference type="Google" id="ProtNLM"/>
    </source>
</evidence>
<gene>
    <name evidence="2" type="ORF">DLD99_07420</name>
</gene>
<evidence type="ECO:0000313" key="2">
    <source>
        <dbReference type="EMBL" id="AXI60304.1"/>
    </source>
</evidence>
<name>A0A345RLY8_9PSED</name>
<dbReference type="AlphaFoldDB" id="A0A345RLY8"/>
<keyword evidence="1" id="KW-0472">Membrane</keyword>